<dbReference type="AlphaFoldDB" id="A0AAU8ZNT6"/>
<dbReference type="InterPro" id="IPR029055">
    <property type="entry name" value="Ntn_hydrolases_N"/>
</dbReference>
<protein>
    <submittedName>
        <fullName evidence="1">Uncharacterized protein</fullName>
    </submittedName>
</protein>
<evidence type="ECO:0000313" key="1">
    <source>
        <dbReference type="EMBL" id="AWC94454.1"/>
    </source>
</evidence>
<dbReference type="RefSeq" id="WP_108656577.1">
    <property type="nucleotide sequence ID" value="NZ_CP028956.1"/>
</dbReference>
<proteinExistence type="predicted"/>
<name>A0AAU8ZNT6_MORMO</name>
<accession>A0AAU8ZNT6</accession>
<dbReference type="SUPFAM" id="SSF56235">
    <property type="entry name" value="N-terminal nucleophile aminohydrolases (Ntn hydrolases)"/>
    <property type="match status" value="1"/>
</dbReference>
<evidence type="ECO:0000313" key="2">
    <source>
        <dbReference type="Proteomes" id="UP000244682"/>
    </source>
</evidence>
<dbReference type="Proteomes" id="UP000244682">
    <property type="component" value="Chromosome"/>
</dbReference>
<dbReference type="Gene3D" id="3.60.20.10">
    <property type="entry name" value="Glutamine Phosphoribosylpyrophosphate, subunit 1, domain 1"/>
    <property type="match status" value="1"/>
</dbReference>
<organism evidence="1 2">
    <name type="scientific">Morganella morganii</name>
    <name type="common">Proteus morganii</name>
    <dbReference type="NCBI Taxonomy" id="582"/>
    <lineage>
        <taxon>Bacteria</taxon>
        <taxon>Pseudomonadati</taxon>
        <taxon>Pseudomonadota</taxon>
        <taxon>Gammaproteobacteria</taxon>
        <taxon>Enterobacterales</taxon>
        <taxon>Morganellaceae</taxon>
        <taxon>Morganella</taxon>
    </lineage>
</organism>
<dbReference type="EMBL" id="CP028956">
    <property type="protein sequence ID" value="AWC94454.1"/>
    <property type="molecule type" value="Genomic_DNA"/>
</dbReference>
<sequence>MTTIAWDGKTLASDSQSQVGSMITSMVSRKIHCPDNVKWQINGSDIKAIGIAGDTSCVDEVAAKLQSGITYQTEFTSIVDFCLIGVTVSGSAYGLSKDKGDVLPSIFKVGDMFSIGSGDAYAMAAMKSGKTAVEAVEIAVSLDVYSGGEIQYFQC</sequence>
<reference evidence="1 2" key="1">
    <citation type="submission" date="2018-04" db="EMBL/GenBank/DDBJ databases">
        <title>Whole genome sequencing of Morganella morganii AR_0133.</title>
        <authorList>
            <person name="Conlan S."/>
            <person name="Thomas P.J."/>
            <person name="Mullikin J."/>
            <person name="Frank K.M."/>
            <person name="Segre J.A."/>
        </authorList>
    </citation>
    <scope>NUCLEOTIDE SEQUENCE [LARGE SCALE GENOMIC DNA]</scope>
    <source>
        <strain evidence="1 2">AR_0133</strain>
    </source>
</reference>
<gene>
    <name evidence="1" type="ORF">AM380_12750</name>
</gene>